<feature type="domain" description="DUF2179" evidence="7">
    <location>
        <begin position="226"/>
        <end position="279"/>
    </location>
</feature>
<dbReference type="PIRSF" id="PIRSF006483">
    <property type="entry name" value="Membrane_protein_YitT"/>
    <property type="match status" value="1"/>
</dbReference>
<evidence type="ECO:0000313" key="8">
    <source>
        <dbReference type="EMBL" id="HJC65498.1"/>
    </source>
</evidence>
<evidence type="ECO:0000259" key="7">
    <source>
        <dbReference type="Pfam" id="PF10035"/>
    </source>
</evidence>
<keyword evidence="5 6" id="KW-0472">Membrane</keyword>
<evidence type="ECO:0000256" key="1">
    <source>
        <dbReference type="ARBA" id="ARBA00004651"/>
    </source>
</evidence>
<dbReference type="Pfam" id="PF10035">
    <property type="entry name" value="DUF2179"/>
    <property type="match status" value="1"/>
</dbReference>
<keyword evidence="2" id="KW-1003">Cell membrane</keyword>
<keyword evidence="3 6" id="KW-0812">Transmembrane</keyword>
<feature type="transmembrane region" description="Helical" evidence="6">
    <location>
        <begin position="12"/>
        <end position="33"/>
    </location>
</feature>
<dbReference type="PANTHER" id="PTHR33545:SF5">
    <property type="entry name" value="UPF0750 MEMBRANE PROTEIN YITT"/>
    <property type="match status" value="1"/>
</dbReference>
<accession>A0A9D2PSA1</accession>
<dbReference type="Pfam" id="PF02588">
    <property type="entry name" value="YitT_membrane"/>
    <property type="match status" value="1"/>
</dbReference>
<evidence type="ECO:0000256" key="4">
    <source>
        <dbReference type="ARBA" id="ARBA00022989"/>
    </source>
</evidence>
<feature type="transmembrane region" description="Helical" evidence="6">
    <location>
        <begin position="178"/>
        <end position="197"/>
    </location>
</feature>
<evidence type="ECO:0000313" key="9">
    <source>
        <dbReference type="Proteomes" id="UP000823863"/>
    </source>
</evidence>
<feature type="transmembrane region" description="Helical" evidence="6">
    <location>
        <begin position="80"/>
        <end position="100"/>
    </location>
</feature>
<gene>
    <name evidence="8" type="ORF">H9931_02095</name>
</gene>
<dbReference type="EMBL" id="DWWB01000007">
    <property type="protein sequence ID" value="HJC65498.1"/>
    <property type="molecule type" value="Genomic_DNA"/>
</dbReference>
<evidence type="ECO:0000256" key="5">
    <source>
        <dbReference type="ARBA" id="ARBA00023136"/>
    </source>
</evidence>
<reference evidence="8" key="1">
    <citation type="journal article" date="2021" name="PeerJ">
        <title>Extensive microbial diversity within the chicken gut microbiome revealed by metagenomics and culture.</title>
        <authorList>
            <person name="Gilroy R."/>
            <person name="Ravi A."/>
            <person name="Getino M."/>
            <person name="Pursley I."/>
            <person name="Horton D.L."/>
            <person name="Alikhan N.F."/>
            <person name="Baker D."/>
            <person name="Gharbi K."/>
            <person name="Hall N."/>
            <person name="Watson M."/>
            <person name="Adriaenssens E.M."/>
            <person name="Foster-Nyarko E."/>
            <person name="Jarju S."/>
            <person name="Secka A."/>
            <person name="Antonio M."/>
            <person name="Oren A."/>
            <person name="Chaudhuri R.R."/>
            <person name="La Ragione R."/>
            <person name="Hildebrand F."/>
            <person name="Pallen M.J."/>
        </authorList>
    </citation>
    <scope>NUCLEOTIDE SEQUENCE</scope>
    <source>
        <strain evidence="8">CHK198-12963</strain>
    </source>
</reference>
<keyword evidence="4 6" id="KW-1133">Transmembrane helix</keyword>
<name>A0A9D2PSA1_9FIRM</name>
<comment type="caution">
    <text evidence="8">The sequence shown here is derived from an EMBL/GenBank/DDBJ whole genome shotgun (WGS) entry which is preliminary data.</text>
</comment>
<proteinExistence type="predicted"/>
<evidence type="ECO:0000256" key="3">
    <source>
        <dbReference type="ARBA" id="ARBA00022692"/>
    </source>
</evidence>
<protein>
    <submittedName>
        <fullName evidence="8">YitT family protein</fullName>
    </submittedName>
</protein>
<dbReference type="PANTHER" id="PTHR33545">
    <property type="entry name" value="UPF0750 MEMBRANE PROTEIN YITT-RELATED"/>
    <property type="match status" value="1"/>
</dbReference>
<dbReference type="InterPro" id="IPR015867">
    <property type="entry name" value="N-reg_PII/ATP_PRibTrfase_C"/>
</dbReference>
<dbReference type="InterPro" id="IPR051461">
    <property type="entry name" value="UPF0750_membrane"/>
</dbReference>
<dbReference type="AlphaFoldDB" id="A0A9D2PSA1"/>
<sequence length="298" mass="32589">MKEKAVWRGLGGRALMIVLGNLMYAMAVNLFIVPNDLITGGTTGLALFFNRTAGIPVSVFVWCFNVTMFLWGAWVLGKEFAVSTAASTVIYPLMLSILEWTGVPGFVMEEKLVAVIYAGLLIGAGIGVVMRAGASTGGMDIPALIGKKKWNFNVSFVIYLFDCIILALQVAAADLYSILYGILLIMVYTLVLDKVLVMGTAKIQVKIISGEYEKINRLLGERIDCGTTLLHMESGYLHKEQEMILAVISNRDLPKVNQLILEADPEAFIVVSQINEVRGRGFTLNKVYRSHGAAGEKD</sequence>
<feature type="transmembrane region" description="Helical" evidence="6">
    <location>
        <begin position="150"/>
        <end position="172"/>
    </location>
</feature>
<reference evidence="8" key="2">
    <citation type="submission" date="2021-04" db="EMBL/GenBank/DDBJ databases">
        <authorList>
            <person name="Gilroy R."/>
        </authorList>
    </citation>
    <scope>NUCLEOTIDE SEQUENCE</scope>
    <source>
        <strain evidence="8">CHK198-12963</strain>
    </source>
</reference>
<dbReference type="InterPro" id="IPR019264">
    <property type="entry name" value="DUF2179"/>
</dbReference>
<evidence type="ECO:0000256" key="2">
    <source>
        <dbReference type="ARBA" id="ARBA00022475"/>
    </source>
</evidence>
<feature type="transmembrane region" description="Helical" evidence="6">
    <location>
        <begin position="112"/>
        <end position="130"/>
    </location>
</feature>
<dbReference type="GO" id="GO:0005886">
    <property type="term" value="C:plasma membrane"/>
    <property type="evidence" value="ECO:0007669"/>
    <property type="project" value="UniProtKB-SubCell"/>
</dbReference>
<dbReference type="CDD" id="cd16380">
    <property type="entry name" value="YitT_C"/>
    <property type="match status" value="1"/>
</dbReference>
<feature type="transmembrane region" description="Helical" evidence="6">
    <location>
        <begin position="53"/>
        <end position="73"/>
    </location>
</feature>
<organism evidence="8 9">
    <name type="scientific">Candidatus Enterocloster excrementigallinarum</name>
    <dbReference type="NCBI Taxonomy" id="2838558"/>
    <lineage>
        <taxon>Bacteria</taxon>
        <taxon>Bacillati</taxon>
        <taxon>Bacillota</taxon>
        <taxon>Clostridia</taxon>
        <taxon>Lachnospirales</taxon>
        <taxon>Lachnospiraceae</taxon>
        <taxon>Enterocloster</taxon>
    </lineage>
</organism>
<comment type="subcellular location">
    <subcellularLocation>
        <location evidence="1">Cell membrane</location>
        <topology evidence="1">Multi-pass membrane protein</topology>
    </subcellularLocation>
</comment>
<evidence type="ECO:0000256" key="6">
    <source>
        <dbReference type="SAM" id="Phobius"/>
    </source>
</evidence>
<dbReference type="Proteomes" id="UP000823863">
    <property type="component" value="Unassembled WGS sequence"/>
</dbReference>
<dbReference type="Gene3D" id="3.30.70.120">
    <property type="match status" value="1"/>
</dbReference>
<dbReference type="InterPro" id="IPR003740">
    <property type="entry name" value="YitT"/>
</dbReference>